<organism evidence="1 2">
    <name type="scientific">Pseudonocardia yuanmonensis</name>
    <dbReference type="NCBI Taxonomy" id="1095914"/>
    <lineage>
        <taxon>Bacteria</taxon>
        <taxon>Bacillati</taxon>
        <taxon>Actinomycetota</taxon>
        <taxon>Actinomycetes</taxon>
        <taxon>Pseudonocardiales</taxon>
        <taxon>Pseudonocardiaceae</taxon>
        <taxon>Pseudonocardia</taxon>
    </lineage>
</organism>
<evidence type="ECO:0000313" key="1">
    <source>
        <dbReference type="EMBL" id="GAA4692068.1"/>
    </source>
</evidence>
<comment type="caution">
    <text evidence="1">The sequence shown here is derived from an EMBL/GenBank/DDBJ whole genome shotgun (WGS) entry which is preliminary data.</text>
</comment>
<dbReference type="Gene3D" id="3.50.50.60">
    <property type="entry name" value="FAD/NAD(P)-binding domain"/>
    <property type="match status" value="1"/>
</dbReference>
<dbReference type="Proteomes" id="UP001500325">
    <property type="component" value="Unassembled WGS sequence"/>
</dbReference>
<keyword evidence="2" id="KW-1185">Reference proteome</keyword>
<accession>A0ABP8WNM9</accession>
<gene>
    <name evidence="1" type="ORF">GCM10023215_31390</name>
</gene>
<evidence type="ECO:0000313" key="2">
    <source>
        <dbReference type="Proteomes" id="UP001500325"/>
    </source>
</evidence>
<protein>
    <submittedName>
        <fullName evidence="1">Uncharacterized protein</fullName>
    </submittedName>
</protein>
<dbReference type="Gene3D" id="6.10.250.650">
    <property type="match status" value="1"/>
</dbReference>
<sequence>MSARLGDDRFAVALGDAWVLNDPVVGQGANLGSRTAFVLADTILALPPDDETFCRAAHAAMWDAARPVVDWTNAFLQPPPPHARELLYTAARDQRVANTFIDDFNDPTAQWDVLSTPQHTAAWPHRVRGDTGRAA</sequence>
<dbReference type="SUPFAM" id="SSF51905">
    <property type="entry name" value="FAD/NAD(P)-binding domain"/>
    <property type="match status" value="1"/>
</dbReference>
<dbReference type="RefSeq" id="WP_345381243.1">
    <property type="nucleotide sequence ID" value="NZ_BAABIC010000009.1"/>
</dbReference>
<reference evidence="2" key="1">
    <citation type="journal article" date="2019" name="Int. J. Syst. Evol. Microbiol.">
        <title>The Global Catalogue of Microorganisms (GCM) 10K type strain sequencing project: providing services to taxonomists for standard genome sequencing and annotation.</title>
        <authorList>
            <consortium name="The Broad Institute Genomics Platform"/>
            <consortium name="The Broad Institute Genome Sequencing Center for Infectious Disease"/>
            <person name="Wu L."/>
            <person name="Ma J."/>
        </authorList>
    </citation>
    <scope>NUCLEOTIDE SEQUENCE [LARGE SCALE GENOMIC DNA]</scope>
    <source>
        <strain evidence="2">JCM 18055</strain>
    </source>
</reference>
<dbReference type="EMBL" id="BAABIC010000009">
    <property type="protein sequence ID" value="GAA4692068.1"/>
    <property type="molecule type" value="Genomic_DNA"/>
</dbReference>
<name>A0ABP8WNM9_9PSEU</name>
<proteinExistence type="predicted"/>
<dbReference type="InterPro" id="IPR036188">
    <property type="entry name" value="FAD/NAD-bd_sf"/>
</dbReference>